<protein>
    <submittedName>
        <fullName evidence="1">Uncharacterized protein</fullName>
    </submittedName>
</protein>
<evidence type="ECO:0000313" key="1">
    <source>
        <dbReference type="EMBL" id="MFD0920944.1"/>
    </source>
</evidence>
<reference evidence="2" key="1">
    <citation type="journal article" date="2019" name="Int. J. Syst. Evol. Microbiol.">
        <title>The Global Catalogue of Microorganisms (GCM) 10K type strain sequencing project: providing services to taxonomists for standard genome sequencing and annotation.</title>
        <authorList>
            <consortium name="The Broad Institute Genomics Platform"/>
            <consortium name="The Broad Institute Genome Sequencing Center for Infectious Disease"/>
            <person name="Wu L."/>
            <person name="Ma J."/>
        </authorList>
    </citation>
    <scope>NUCLEOTIDE SEQUENCE [LARGE SCALE GENOMIC DNA]</scope>
    <source>
        <strain evidence="2">CCUG 56401</strain>
    </source>
</reference>
<gene>
    <name evidence="1" type="ORF">ACFQ16_14420</name>
</gene>
<accession>A0ABW3FT49</accession>
<evidence type="ECO:0000313" key="2">
    <source>
        <dbReference type="Proteomes" id="UP001597018"/>
    </source>
</evidence>
<dbReference type="RefSeq" id="WP_263250459.1">
    <property type="nucleotide sequence ID" value="NZ_BAABLT010000011.1"/>
</dbReference>
<sequence>MRYSSAARCTACEHRAILERRVADRLVAESGRILVRYDCPAGYGVHVANPNFEHRGSRVV</sequence>
<comment type="caution">
    <text evidence="1">The sequence shown here is derived from an EMBL/GenBank/DDBJ whole genome shotgun (WGS) entry which is preliminary data.</text>
</comment>
<dbReference type="EMBL" id="JBHTIW010000009">
    <property type="protein sequence ID" value="MFD0920944.1"/>
    <property type="molecule type" value="Genomic_DNA"/>
</dbReference>
<keyword evidence="2" id="KW-1185">Reference proteome</keyword>
<organism evidence="1 2">
    <name type="scientific">Saccharopolyspora rosea</name>
    <dbReference type="NCBI Taxonomy" id="524884"/>
    <lineage>
        <taxon>Bacteria</taxon>
        <taxon>Bacillati</taxon>
        <taxon>Actinomycetota</taxon>
        <taxon>Actinomycetes</taxon>
        <taxon>Pseudonocardiales</taxon>
        <taxon>Pseudonocardiaceae</taxon>
        <taxon>Saccharopolyspora</taxon>
    </lineage>
</organism>
<name>A0ABW3FT49_9PSEU</name>
<proteinExistence type="predicted"/>
<dbReference type="Proteomes" id="UP001597018">
    <property type="component" value="Unassembled WGS sequence"/>
</dbReference>